<dbReference type="OrthoDB" id="9987145at2759"/>
<dbReference type="AlphaFoldDB" id="A0A9W3B3E5"/>
<gene>
    <name evidence="3 4" type="primary">LOC106067358</name>
</gene>
<feature type="region of interest" description="Disordered" evidence="1">
    <location>
        <begin position="383"/>
        <end position="431"/>
    </location>
</feature>
<evidence type="ECO:0000256" key="1">
    <source>
        <dbReference type="SAM" id="MobiDB-lite"/>
    </source>
</evidence>
<dbReference type="OMA" id="MACLACT"/>
<dbReference type="InterPro" id="IPR029058">
    <property type="entry name" value="AB_hydrolase_fold"/>
</dbReference>
<feature type="compositionally biased region" description="Low complexity" evidence="1">
    <location>
        <begin position="421"/>
        <end position="431"/>
    </location>
</feature>
<feature type="region of interest" description="Disordered" evidence="1">
    <location>
        <begin position="327"/>
        <end position="361"/>
    </location>
</feature>
<dbReference type="InterPro" id="IPR019149">
    <property type="entry name" value="ABHD18"/>
</dbReference>
<protein>
    <submittedName>
        <fullName evidence="3 4">Protein ABHD18-like isoform X1</fullName>
    </submittedName>
</protein>
<reference evidence="3 4" key="1">
    <citation type="submission" date="2025-04" db="UniProtKB">
        <authorList>
            <consortium name="RefSeq"/>
        </authorList>
    </citation>
    <scope>IDENTIFICATION</scope>
</reference>
<organism evidence="2 4">
    <name type="scientific">Biomphalaria glabrata</name>
    <name type="common">Bloodfluke planorb</name>
    <name type="synonym">Freshwater snail</name>
    <dbReference type="NCBI Taxonomy" id="6526"/>
    <lineage>
        <taxon>Eukaryota</taxon>
        <taxon>Metazoa</taxon>
        <taxon>Spiralia</taxon>
        <taxon>Lophotrochozoa</taxon>
        <taxon>Mollusca</taxon>
        <taxon>Gastropoda</taxon>
        <taxon>Heterobranchia</taxon>
        <taxon>Euthyneura</taxon>
        <taxon>Panpulmonata</taxon>
        <taxon>Hygrophila</taxon>
        <taxon>Lymnaeoidea</taxon>
        <taxon>Planorbidae</taxon>
        <taxon>Biomphalaria</taxon>
    </lineage>
</organism>
<name>A0A9W3B3E5_BIOGL</name>
<keyword evidence="2" id="KW-1185">Reference proteome</keyword>
<evidence type="ECO:0000313" key="3">
    <source>
        <dbReference type="RefSeq" id="XP_055893944.1"/>
    </source>
</evidence>
<dbReference type="Proteomes" id="UP001165740">
    <property type="component" value="Chromosome 8"/>
</dbReference>
<proteinExistence type="predicted"/>
<dbReference type="RefSeq" id="XP_055893944.1">
    <property type="nucleotide sequence ID" value="XM_056037969.1"/>
</dbReference>
<feature type="region of interest" description="Disordered" evidence="1">
    <location>
        <begin position="445"/>
        <end position="464"/>
    </location>
</feature>
<dbReference type="Pfam" id="PF09752">
    <property type="entry name" value="ABHD18"/>
    <property type="match status" value="1"/>
</dbReference>
<evidence type="ECO:0000313" key="2">
    <source>
        <dbReference type="Proteomes" id="UP001165740"/>
    </source>
</evidence>
<dbReference type="GeneID" id="106067358"/>
<dbReference type="PANTHER" id="PTHR13617">
    <property type="entry name" value="PROTEIN ABHD18"/>
    <property type="match status" value="1"/>
</dbReference>
<feature type="compositionally biased region" description="Polar residues" evidence="1">
    <location>
        <begin position="330"/>
        <end position="341"/>
    </location>
</feature>
<sequence length="607" mass="68231">MSMSRLDQLYRRLLLTKFFTHGWGKPENLKRLFAFRKILSNRETCQHLVPADYPIYIDKEYKDNGARILEGHFTSPFVHHLPGIMPKEVETASFQVILPDQWRSPPLKPICIHLAGTGDHYFWRRRFFTARPLLKETGIASILLENPYYGTRKPKKQLRSSLHNVSDLFVMGGALVLESLALLHWCEREGWGPLGLSGISMGGHMASGAATLWPKPISVIPILSWTTASVIFTQMASLAATNWTKPISLIPCLSWSTASCVFTEGVMSGAIPWQTLQEQFFENSVYQEEIRQLITSPEDQRRKAYDMGQQFVKDYSNSILHMESMHQHSTHPQIKKSTLVKQSIEHKKPSRGKTNLELDADMKGPKVSDTFLTPDEYLSHMNSEIIDKPSSTGDLTVNKPSSTGDLTAAQQQSSAHLSHCSNKLSSSASPLHSSIVEPMSLSSLVQESKLEPDRPNESIKQKQHMNMTAESESLGLKFAQSKSRLMKPTVAGEQVKDLQQEALDFMRGVMDECTHLGNFSVPVDPELIIIVSAKQDAYVPKEGVLGLDDLWSGCEVRHVNDGHIGAVLWHQSVFRKAISDAFERQIIKYYQNPGQQPSESIKQVNSH</sequence>
<dbReference type="Gene3D" id="3.40.50.1820">
    <property type="entry name" value="alpha/beta hydrolase"/>
    <property type="match status" value="1"/>
</dbReference>
<dbReference type="PANTHER" id="PTHR13617:SF14">
    <property type="entry name" value="PROTEIN ABHD18"/>
    <property type="match status" value="1"/>
</dbReference>
<dbReference type="RefSeq" id="XP_055893945.1">
    <property type="nucleotide sequence ID" value="XM_056037970.1"/>
</dbReference>
<evidence type="ECO:0000313" key="4">
    <source>
        <dbReference type="RefSeq" id="XP_055893945.1"/>
    </source>
</evidence>
<accession>A0A9W3B3E5</accession>
<feature type="compositionally biased region" description="Polar residues" evidence="1">
    <location>
        <begin position="389"/>
        <end position="420"/>
    </location>
</feature>
<feature type="compositionally biased region" description="Basic and acidic residues" evidence="1">
    <location>
        <begin position="448"/>
        <end position="460"/>
    </location>
</feature>
<dbReference type="SUPFAM" id="SSF53474">
    <property type="entry name" value="alpha/beta-Hydrolases"/>
    <property type="match status" value="1"/>
</dbReference>